<evidence type="ECO:0000256" key="2">
    <source>
        <dbReference type="ARBA" id="ARBA00011690"/>
    </source>
</evidence>
<evidence type="ECO:0000256" key="7">
    <source>
        <dbReference type="RuleBase" id="RU003981"/>
    </source>
</evidence>
<dbReference type="EC" id="2.1.2.10" evidence="7"/>
<dbReference type="InterPro" id="IPR027266">
    <property type="entry name" value="TrmE/GcvT-like"/>
</dbReference>
<dbReference type="Gene3D" id="3.30.70.1400">
    <property type="entry name" value="Aminomethyltransferase beta-barrel domains"/>
    <property type="match status" value="1"/>
</dbReference>
<name>A0AAX4NZN8_9CHLO</name>
<dbReference type="GO" id="GO:0005960">
    <property type="term" value="C:glycine cleavage complex"/>
    <property type="evidence" value="ECO:0007669"/>
    <property type="project" value="InterPro"/>
</dbReference>
<feature type="binding site" evidence="6">
    <location>
        <position position="249"/>
    </location>
    <ligand>
        <name>substrate</name>
    </ligand>
</feature>
<evidence type="ECO:0000256" key="1">
    <source>
        <dbReference type="ARBA" id="ARBA00008609"/>
    </source>
</evidence>
<keyword evidence="7" id="KW-0496">Mitochondrion</keyword>
<dbReference type="EMBL" id="CP151501">
    <property type="protein sequence ID" value="WZN59393.1"/>
    <property type="molecule type" value="Genomic_DNA"/>
</dbReference>
<dbReference type="InterPro" id="IPR013977">
    <property type="entry name" value="GcvT_C"/>
</dbReference>
<dbReference type="InterPro" id="IPR006222">
    <property type="entry name" value="GCVT_N"/>
</dbReference>
<evidence type="ECO:0000256" key="5">
    <source>
        <dbReference type="ARBA" id="ARBA00047665"/>
    </source>
</evidence>
<evidence type="ECO:0000256" key="4">
    <source>
        <dbReference type="ARBA" id="ARBA00022679"/>
    </source>
</evidence>
<comment type="similarity">
    <text evidence="1 7">Belongs to the GcvT family.</text>
</comment>
<organism evidence="10 11">
    <name type="scientific">Chloropicon roscoffensis</name>
    <dbReference type="NCBI Taxonomy" id="1461544"/>
    <lineage>
        <taxon>Eukaryota</taxon>
        <taxon>Viridiplantae</taxon>
        <taxon>Chlorophyta</taxon>
        <taxon>Chloropicophyceae</taxon>
        <taxon>Chloropicales</taxon>
        <taxon>Chloropicaceae</taxon>
        <taxon>Chloropicon</taxon>
    </lineage>
</organism>
<evidence type="ECO:0000313" key="11">
    <source>
        <dbReference type="Proteomes" id="UP001472866"/>
    </source>
</evidence>
<accession>A0AAX4NZN8</accession>
<dbReference type="NCBIfam" id="NF001567">
    <property type="entry name" value="PRK00389.1"/>
    <property type="match status" value="1"/>
</dbReference>
<keyword evidence="11" id="KW-1185">Reference proteome</keyword>
<dbReference type="SUPFAM" id="SSF103025">
    <property type="entry name" value="Folate-binding domain"/>
    <property type="match status" value="1"/>
</dbReference>
<feature type="domain" description="Aminomethyltransferase C-terminal" evidence="9">
    <location>
        <begin position="336"/>
        <end position="412"/>
    </location>
</feature>
<dbReference type="PANTHER" id="PTHR43757:SF2">
    <property type="entry name" value="AMINOMETHYLTRANSFERASE, MITOCHONDRIAL"/>
    <property type="match status" value="1"/>
</dbReference>
<evidence type="ECO:0000259" key="8">
    <source>
        <dbReference type="Pfam" id="PF01571"/>
    </source>
</evidence>
<keyword evidence="4 7" id="KW-0808">Transferase</keyword>
<dbReference type="Pfam" id="PF01571">
    <property type="entry name" value="GCV_T"/>
    <property type="match status" value="1"/>
</dbReference>
<dbReference type="AlphaFoldDB" id="A0AAX4NZN8"/>
<dbReference type="Gene3D" id="2.40.30.110">
    <property type="entry name" value="Aminomethyltransferase beta-barrel domains"/>
    <property type="match status" value="1"/>
</dbReference>
<comment type="function">
    <text evidence="7">The glycine cleavage system catalyzes the degradation of glycine.</text>
</comment>
<dbReference type="PIRSF" id="PIRSF006487">
    <property type="entry name" value="GcvT"/>
    <property type="match status" value="1"/>
</dbReference>
<evidence type="ECO:0000259" key="9">
    <source>
        <dbReference type="Pfam" id="PF08669"/>
    </source>
</evidence>
<feature type="domain" description="GCVT N-terminal" evidence="8">
    <location>
        <begin position="55"/>
        <end position="311"/>
    </location>
</feature>
<evidence type="ECO:0000256" key="6">
    <source>
        <dbReference type="PIRSR" id="PIRSR006487-1"/>
    </source>
</evidence>
<dbReference type="Gene3D" id="4.10.1250.10">
    <property type="entry name" value="Aminomethyltransferase fragment"/>
    <property type="match status" value="1"/>
</dbReference>
<comment type="catalytic activity">
    <reaction evidence="5 7">
        <text>N(6)-[(R)-S(8)-aminomethyldihydrolipoyl]-L-lysyl-[protein] + (6S)-5,6,7,8-tetrahydrofolate = N(6)-[(R)-dihydrolipoyl]-L-lysyl-[protein] + (6R)-5,10-methylene-5,6,7,8-tetrahydrofolate + NH4(+)</text>
        <dbReference type="Rhea" id="RHEA:16945"/>
        <dbReference type="Rhea" id="RHEA-COMP:10475"/>
        <dbReference type="Rhea" id="RHEA-COMP:10492"/>
        <dbReference type="ChEBI" id="CHEBI:15636"/>
        <dbReference type="ChEBI" id="CHEBI:28938"/>
        <dbReference type="ChEBI" id="CHEBI:57453"/>
        <dbReference type="ChEBI" id="CHEBI:83100"/>
        <dbReference type="ChEBI" id="CHEBI:83143"/>
        <dbReference type="EC" id="2.1.2.10"/>
    </reaction>
</comment>
<dbReference type="FunFam" id="2.40.30.110:FF:000002">
    <property type="entry name" value="Aminomethyltransferase"/>
    <property type="match status" value="1"/>
</dbReference>
<comment type="subcellular location">
    <subcellularLocation>
        <location evidence="7">Mitochondrion</location>
    </subcellularLocation>
</comment>
<dbReference type="InterPro" id="IPR006223">
    <property type="entry name" value="GcvT"/>
</dbReference>
<dbReference type="PANTHER" id="PTHR43757">
    <property type="entry name" value="AMINOMETHYLTRANSFERASE"/>
    <property type="match status" value="1"/>
</dbReference>
<gene>
    <name evidence="10" type="ORF">HKI87_01g09190</name>
</gene>
<dbReference type="Gene3D" id="3.30.1360.120">
    <property type="entry name" value="Probable tRNA modification gtpase trme, domain 1"/>
    <property type="match status" value="1"/>
</dbReference>
<evidence type="ECO:0000256" key="3">
    <source>
        <dbReference type="ARBA" id="ARBA00022576"/>
    </source>
</evidence>
<protein>
    <recommendedName>
        <fullName evidence="7">Aminomethyltransferase</fullName>
        <ecNumber evidence="7">2.1.2.10</ecNumber>
    </recommendedName>
    <alternativeName>
        <fullName evidence="7">Glycine cleavage system T protein</fullName>
    </alternativeName>
</protein>
<dbReference type="InterPro" id="IPR028896">
    <property type="entry name" value="GcvT/YgfZ/DmdA"/>
</dbReference>
<dbReference type="InterPro" id="IPR029043">
    <property type="entry name" value="GcvT/YgfZ_C"/>
</dbReference>
<dbReference type="GO" id="GO:0005739">
    <property type="term" value="C:mitochondrion"/>
    <property type="evidence" value="ECO:0007669"/>
    <property type="project" value="UniProtKB-SubCell"/>
</dbReference>
<keyword evidence="3 7" id="KW-0032">Aminotransferase</keyword>
<dbReference type="SUPFAM" id="SSF101790">
    <property type="entry name" value="Aminomethyltransferase beta-barrel domain"/>
    <property type="match status" value="1"/>
</dbReference>
<keyword evidence="7" id="KW-0809">Transit peptide</keyword>
<sequence length="419" mass="45155">MASLTLLKWTAKTASRHARSLVGAGARLAELRAVNAGLDGIQRRFASTDLLKTELYDFHVNKGAKMVPFAGYSMPIQYQDSIMDSTTYCREKGSIFDVSHMLGITLSGKDAISFIESLIVSDIAALKDGSGCLSILMNEQGGAIDDTVVTKVDGENVYFVVNAGNREKDLTHINAHLAKWKADGKDVSITTHEDRGIFAVQGPAAADTLQKLVDIDLSKMYFSDFTVAPIDGIESFITRTGYTGEDGFELSIPSHGAKQIIEALLSAGDLKLAGLGARDSLRLEAGLCLYGNDMDDGVSPIEAGLTWTISKSRREECAFVGGDVIKKQLADGVGIRRIGLICKGAPARNGSKILNEDGEEIGHITSGGFSPCLKKNIAMGYVKKGYQKSGTELKVEVRKRVSDAVVTKMPFVPAKYYRP</sequence>
<dbReference type="Proteomes" id="UP001472866">
    <property type="component" value="Chromosome 01"/>
</dbReference>
<reference evidence="10 11" key="1">
    <citation type="submission" date="2024-03" db="EMBL/GenBank/DDBJ databases">
        <title>Complete genome sequence of the green alga Chloropicon roscoffensis RCC1871.</title>
        <authorList>
            <person name="Lemieux C."/>
            <person name="Pombert J.-F."/>
            <person name="Otis C."/>
            <person name="Turmel M."/>
        </authorList>
    </citation>
    <scope>NUCLEOTIDE SEQUENCE [LARGE SCALE GENOMIC DNA]</scope>
    <source>
        <strain evidence="10 11">RCC1871</strain>
    </source>
</reference>
<dbReference type="GO" id="GO:0004047">
    <property type="term" value="F:aminomethyltransferase activity"/>
    <property type="evidence" value="ECO:0007669"/>
    <property type="project" value="UniProtKB-EC"/>
</dbReference>
<dbReference type="FunFam" id="3.30.70.1400:FF:000001">
    <property type="entry name" value="Aminomethyltransferase"/>
    <property type="match status" value="1"/>
</dbReference>
<dbReference type="Pfam" id="PF08669">
    <property type="entry name" value="GCV_T_C"/>
    <property type="match status" value="1"/>
</dbReference>
<dbReference type="GO" id="GO:0008483">
    <property type="term" value="F:transaminase activity"/>
    <property type="evidence" value="ECO:0007669"/>
    <property type="project" value="UniProtKB-KW"/>
</dbReference>
<dbReference type="GO" id="GO:0006546">
    <property type="term" value="P:glycine catabolic process"/>
    <property type="evidence" value="ECO:0007669"/>
    <property type="project" value="InterPro"/>
</dbReference>
<proteinExistence type="inferred from homology"/>
<evidence type="ECO:0000313" key="10">
    <source>
        <dbReference type="EMBL" id="WZN59393.1"/>
    </source>
</evidence>
<dbReference type="NCBIfam" id="TIGR00528">
    <property type="entry name" value="gcvT"/>
    <property type="match status" value="1"/>
</dbReference>
<comment type="subunit">
    <text evidence="2 7">The glycine cleavage system is composed of four proteins: P, T, L and H.</text>
</comment>